<evidence type="ECO:0000313" key="3">
    <source>
        <dbReference type="Proteomes" id="UP001519887"/>
    </source>
</evidence>
<keyword evidence="3" id="KW-1185">Reference proteome</keyword>
<name>A0ABS7C351_9BACL</name>
<reference evidence="2 3" key="1">
    <citation type="submission" date="2021-07" db="EMBL/GenBank/DDBJ databases">
        <title>Paenibacillus radiodurans sp. nov., isolated from the southeastern edge of Tengger Desert.</title>
        <authorList>
            <person name="Zhang G."/>
        </authorList>
    </citation>
    <scope>NUCLEOTIDE SEQUENCE [LARGE SCALE GENOMIC DNA]</scope>
    <source>
        <strain evidence="2 3">CCM 7311</strain>
    </source>
</reference>
<dbReference type="Proteomes" id="UP001519887">
    <property type="component" value="Unassembled WGS sequence"/>
</dbReference>
<gene>
    <name evidence="2" type="ORF">K0U00_14985</name>
</gene>
<evidence type="ECO:0000313" key="2">
    <source>
        <dbReference type="EMBL" id="MBW7455329.1"/>
    </source>
</evidence>
<comment type="caution">
    <text evidence="2">The sequence shown here is derived from an EMBL/GenBank/DDBJ whole genome shotgun (WGS) entry which is preliminary data.</text>
</comment>
<accession>A0ABS7C351</accession>
<evidence type="ECO:0000256" key="1">
    <source>
        <dbReference type="SAM" id="MobiDB-lite"/>
    </source>
</evidence>
<feature type="non-terminal residue" evidence="2">
    <location>
        <position position="190"/>
    </location>
</feature>
<feature type="region of interest" description="Disordered" evidence="1">
    <location>
        <begin position="167"/>
        <end position="190"/>
    </location>
</feature>
<sequence>MNEAYINEHDSIFTACGGSVGEALTTVTNRYIGNHPQHPMTCRAFNADGILKKHDYSYDFNLTERFPDMRNGQYIYAWSKFWSEQDAPMTFILHCYGPLQFFANGASVYKANLADELNAKRRIPVTVPLNKGWNHFVILFTKTEAGCGGSFGPGSYKSNPTYVLAPSPERNGHEGWIYSGPQDKRRELPG</sequence>
<dbReference type="EMBL" id="JAHZIK010000344">
    <property type="protein sequence ID" value="MBW7455329.1"/>
    <property type="molecule type" value="Genomic_DNA"/>
</dbReference>
<organism evidence="2 3">
    <name type="scientific">Paenibacillus sepulcri</name>
    <dbReference type="NCBI Taxonomy" id="359917"/>
    <lineage>
        <taxon>Bacteria</taxon>
        <taxon>Bacillati</taxon>
        <taxon>Bacillota</taxon>
        <taxon>Bacilli</taxon>
        <taxon>Bacillales</taxon>
        <taxon>Paenibacillaceae</taxon>
        <taxon>Paenibacillus</taxon>
    </lineage>
</organism>
<proteinExistence type="predicted"/>
<protein>
    <submittedName>
        <fullName evidence="2">Uncharacterized protein</fullName>
    </submittedName>
</protein>